<evidence type="ECO:0000259" key="1">
    <source>
        <dbReference type="Pfam" id="PF05099"/>
    </source>
</evidence>
<dbReference type="InterPro" id="IPR025266">
    <property type="entry name" value="TerB_N"/>
</dbReference>
<protein>
    <submittedName>
        <fullName evidence="4">Tellurite resistance protein TerB</fullName>
    </submittedName>
</protein>
<dbReference type="Pfam" id="PF05099">
    <property type="entry name" value="TerB"/>
    <property type="match status" value="1"/>
</dbReference>
<feature type="domain" description="TerB-C" evidence="3">
    <location>
        <begin position="599"/>
        <end position="730"/>
    </location>
</feature>
<evidence type="ECO:0000313" key="4">
    <source>
        <dbReference type="EMBL" id="TWR95216.1"/>
    </source>
</evidence>
<dbReference type="RefSeq" id="WP_146426134.1">
    <property type="nucleotide sequence ID" value="NZ_VFIP01000016.1"/>
</dbReference>
<dbReference type="EMBL" id="VFIP01000016">
    <property type="protein sequence ID" value="TWR95216.1"/>
    <property type="molecule type" value="Genomic_DNA"/>
</dbReference>
<evidence type="ECO:0000259" key="2">
    <source>
        <dbReference type="Pfam" id="PF13208"/>
    </source>
</evidence>
<dbReference type="Pfam" id="PF13208">
    <property type="entry name" value="TerB_N"/>
    <property type="match status" value="1"/>
</dbReference>
<dbReference type="Proteomes" id="UP000317901">
    <property type="component" value="Unassembled WGS sequence"/>
</dbReference>
<dbReference type="InterPro" id="IPR028932">
    <property type="entry name" value="TerB-C"/>
</dbReference>
<comment type="caution">
    <text evidence="4">The sequence shown here is derived from an EMBL/GenBank/DDBJ whole genome shotgun (WGS) entry which is preliminary data.</text>
</comment>
<evidence type="ECO:0000259" key="3">
    <source>
        <dbReference type="Pfam" id="PF15615"/>
    </source>
</evidence>
<organism evidence="4 5">
    <name type="scientific">Pseudomonas saxonica</name>
    <dbReference type="NCBI Taxonomy" id="2600598"/>
    <lineage>
        <taxon>Bacteria</taxon>
        <taxon>Pseudomonadati</taxon>
        <taxon>Pseudomonadota</taxon>
        <taxon>Gammaproteobacteria</taxon>
        <taxon>Pseudomonadales</taxon>
        <taxon>Pseudomonadaceae</taxon>
        <taxon>Pseudomonas</taxon>
    </lineage>
</organism>
<gene>
    <name evidence="4" type="ORF">FJD37_10345</name>
</gene>
<dbReference type="Pfam" id="PF15615">
    <property type="entry name" value="TerB_C"/>
    <property type="match status" value="1"/>
</dbReference>
<dbReference type="OrthoDB" id="227636at2"/>
<accession>A0A5C5Q372</accession>
<dbReference type="SUPFAM" id="SSF158682">
    <property type="entry name" value="TerB-like"/>
    <property type="match status" value="1"/>
</dbReference>
<sequence length="732" mass="80861">MASTSSSDFFTINLGVRPARNYRIPSPAAQDTHAPSVSAPFEPATRTVAARWLKKDQPFSVGKFLIPGGLLYTTLCIDPHETLCEPSLLNTLLKISAEDVNTASPLMTYWPNYISMSTAARRGYVQWLAGGRKESGADIGYVFLFFYGLERRALVDSIDDPDAAADCADIVNEVERLLDIYGSNSSFRGYAESFLDYLTCPALEEKLYAEPPPAISPMRAGLPMALRIALGQMAMDQHPVNAPWALAWALSDPDITRRTPAIRCPEQLERLFISEFERTYPDGIVLSLNKTRLQISYRPASKVISGPALDFGDLPDVTANTFNRNKLQYLLDRCSSELDAYSRFVGRYPEHALHLEGLLQLPISLWPSNIHDDLESLKARIEDDLEVMTLSELGKRFNSAGVLSRPLLLAMARALESWQIGIEPDVLAGSRTPKPNDYIALFVTQPDDGALRATPAFNAASLTLDLASAVTVADGRITEDEVSLLLNQIDAWQHLSIAQRKRLKAHLGIQLQQPPGLASLKSRLDVLTTEQRKTIAHFLSSLAQADGTVSAEEVKLLERVYKVLQLDSHSLYTDLHGAATPRFTSTNFGVPLDTPIPTVRPQTGGVVLNLDRIARLQRETEEVSALLAKVFAEEPEPEAQPAIPPTINETHGNPAAIIPGMDSDHLAFLRLLLSRPQWTRAELEDAASDMDLMLDGALEHINDQAFEYFDMPITEGEEPVEINTDILEKLNL</sequence>
<evidence type="ECO:0000313" key="5">
    <source>
        <dbReference type="Proteomes" id="UP000317901"/>
    </source>
</evidence>
<dbReference type="AlphaFoldDB" id="A0A5C5Q372"/>
<dbReference type="CDD" id="cd07176">
    <property type="entry name" value="terB"/>
    <property type="match status" value="1"/>
</dbReference>
<dbReference type="InterPro" id="IPR029024">
    <property type="entry name" value="TerB-like"/>
</dbReference>
<proteinExistence type="predicted"/>
<dbReference type="Gene3D" id="1.10.3680.10">
    <property type="entry name" value="TerB-like"/>
    <property type="match status" value="1"/>
</dbReference>
<feature type="domain" description="TerB N-terminal" evidence="2">
    <location>
        <begin position="61"/>
        <end position="261"/>
    </location>
</feature>
<name>A0A5C5Q372_9PSED</name>
<reference evidence="4 5" key="1">
    <citation type="submission" date="2019-06" db="EMBL/GenBank/DDBJ databases">
        <title>Pseudomonas bimorpha sp. nov. isolated from bovine raw milk and skim milk concentrate.</title>
        <authorList>
            <person name="Hofmann K."/>
            <person name="Huptas C."/>
            <person name="Doll E."/>
            <person name="Scherer S."/>
            <person name="Wenning M."/>
        </authorList>
    </citation>
    <scope>NUCLEOTIDE SEQUENCE [LARGE SCALE GENOMIC DNA]</scope>
    <source>
        <strain evidence="4 5">DSM 108990</strain>
    </source>
</reference>
<feature type="domain" description="Co-chaperone DjlA N-terminal" evidence="1">
    <location>
        <begin position="466"/>
        <end position="569"/>
    </location>
</feature>
<dbReference type="InterPro" id="IPR007791">
    <property type="entry name" value="DjlA_N"/>
</dbReference>